<keyword evidence="2" id="KW-1133">Transmembrane helix</keyword>
<evidence type="ECO:0000256" key="2">
    <source>
        <dbReference type="SAM" id="Phobius"/>
    </source>
</evidence>
<feature type="domain" description="J" evidence="3">
    <location>
        <begin position="4"/>
        <end position="68"/>
    </location>
</feature>
<proteinExistence type="predicted"/>
<sequence>MDTRCWQILGIPPTQDQDVIRQAYRQKVPQFHPETDPQGFKLLRQAYDTACKLAQTPPTENNDKDEADIPEADSELTSLQDAFDQLLSNAAERCDPPYWQRYIHLLNQHSVDVIDRLRWPMLQRLYQEPGLSNRCARILADRLRWQQRLNDLDAGLPKEIQDFLDSLEHDDLFDFSVLSHLSLPAQLQTIAYFQQANELFWSRPPFMLKSLLSDAAALYWPDAPDIMRRLARWHSYAEQPNAQLRDYCLQQMAETPEDDDCLYLAARHCSLCDDRQQALTLWLRLYQRNGHPHAEQWLLSWCARDRSDLLPLLIQSLNPTPAPDLAGLPADAPQQRFFIAPQNTQMMTRWGQALRLSPAPQAQDYILWKLGRQDVLPIYRRLLQNDGADIAQTLYWHACMLTLGDERLLQDILDQPPPEDPLHALILRGLQTQAAQRLSWLESSAIIQSFTQWLADPASPLPEAFAREDAAGWQQAQAWLRQFRALPPDSLRKLYNGALPRQTTEPIKDCLADLLPAVALDLAGAGANIGARDALRQAILLIVILNDPLDDIIIAAKPTLPRPAPTHPVYSLVKLFDGMGKPQEEAAAALKQRLTLSDPLHRHCWLQLPLSPEEYIDNQEDTPFTSASDCYDKNRHWPAIVAQSPVIYQLLFHALYASLGEGESAERHRSRLERLEVKTEPEEQIRNALLEGPSHAFSARLKRLSNDQKAAQIADILRHLYERNDVLPTDLSLTFLLERVNDPHEEITLRLIAKILLQLTEQRENRLRDTSVKTRSLWRCWRLDDRISRREYLLQAGLGSMLISSVSDFLLFTDVFYYYLIPWSLILCNIFIATRRRFNDMGFISPKTATIVTFILPILFAIPLIAPGTRRWNKFGPPRSKARD</sequence>
<evidence type="ECO:0000313" key="4">
    <source>
        <dbReference type="EMBL" id="MEC5343296.1"/>
    </source>
</evidence>
<dbReference type="SMART" id="SM00271">
    <property type="entry name" value="DnaJ"/>
    <property type="match status" value="1"/>
</dbReference>
<dbReference type="InterPro" id="IPR001623">
    <property type="entry name" value="DnaJ_domain"/>
</dbReference>
<dbReference type="Proteomes" id="UP001309705">
    <property type="component" value="Unassembled WGS sequence"/>
</dbReference>
<reference evidence="4 5" key="1">
    <citation type="journal article" date="2017" name="Int. J. Syst. Evol. Microbiol.">
        <title>Brenneria populi subsp. brevivirga subsp. nov. isolated from symptomatic bark of Populus x euramericana canker, and description of Brenneria populi subsp. populi subsp. nov.</title>
        <authorList>
            <person name="Zheng M.H."/>
            <person name="Piao C.G."/>
            <person name="Xue H."/>
            <person name="Guo M.W."/>
            <person name="Li Y."/>
        </authorList>
    </citation>
    <scope>NUCLEOTIDE SEQUENCE [LARGE SCALE GENOMIC DNA]</scope>
    <source>
        <strain evidence="4 5">D9-5</strain>
    </source>
</reference>
<name>A0ABU6JSQ2_9GAMM</name>
<dbReference type="EMBL" id="JAYWTM010000009">
    <property type="protein sequence ID" value="MEC5343296.1"/>
    <property type="molecule type" value="Genomic_DNA"/>
</dbReference>
<dbReference type="PROSITE" id="PS50076">
    <property type="entry name" value="DNAJ_2"/>
    <property type="match status" value="1"/>
</dbReference>
<dbReference type="Gene3D" id="1.10.287.110">
    <property type="entry name" value="DnaJ domain"/>
    <property type="match status" value="1"/>
</dbReference>
<dbReference type="InterPro" id="IPR036869">
    <property type="entry name" value="J_dom_sf"/>
</dbReference>
<feature type="transmembrane region" description="Helical" evidence="2">
    <location>
        <begin position="846"/>
        <end position="866"/>
    </location>
</feature>
<evidence type="ECO:0000259" key="3">
    <source>
        <dbReference type="PROSITE" id="PS50076"/>
    </source>
</evidence>
<keyword evidence="1" id="KW-0143">Chaperone</keyword>
<evidence type="ECO:0000313" key="5">
    <source>
        <dbReference type="Proteomes" id="UP001309705"/>
    </source>
</evidence>
<dbReference type="CDD" id="cd06257">
    <property type="entry name" value="DnaJ"/>
    <property type="match status" value="1"/>
</dbReference>
<gene>
    <name evidence="4" type="ORF">VSX58_11905</name>
</gene>
<protein>
    <submittedName>
        <fullName evidence="4">Molecular chaperone DnaJ</fullName>
    </submittedName>
</protein>
<comment type="caution">
    <text evidence="4">The sequence shown here is derived from an EMBL/GenBank/DDBJ whole genome shotgun (WGS) entry which is preliminary data.</text>
</comment>
<accession>A0ABU6JSQ2</accession>
<keyword evidence="2" id="KW-0812">Transmembrane</keyword>
<evidence type="ECO:0000256" key="1">
    <source>
        <dbReference type="ARBA" id="ARBA00023186"/>
    </source>
</evidence>
<organism evidence="4 5">
    <name type="scientific">Brenneria populi</name>
    <dbReference type="NCBI Taxonomy" id="1505588"/>
    <lineage>
        <taxon>Bacteria</taxon>
        <taxon>Pseudomonadati</taxon>
        <taxon>Pseudomonadota</taxon>
        <taxon>Gammaproteobacteria</taxon>
        <taxon>Enterobacterales</taxon>
        <taxon>Pectobacteriaceae</taxon>
        <taxon>Brenneria</taxon>
    </lineage>
</organism>
<keyword evidence="2" id="KW-0472">Membrane</keyword>
<dbReference type="SUPFAM" id="SSF46565">
    <property type="entry name" value="Chaperone J-domain"/>
    <property type="match status" value="1"/>
</dbReference>
<keyword evidence="5" id="KW-1185">Reference proteome</keyword>
<dbReference type="RefSeq" id="WP_327618274.1">
    <property type="nucleotide sequence ID" value="NZ_JAYWTM010000009.1"/>
</dbReference>
<feature type="transmembrane region" description="Helical" evidence="2">
    <location>
        <begin position="816"/>
        <end position="834"/>
    </location>
</feature>